<dbReference type="InterPro" id="IPR006364">
    <property type="entry name" value="CobI/CbiL/CobIJ_dom"/>
</dbReference>
<dbReference type="OrthoDB" id="9804789at2"/>
<evidence type="ECO:0000256" key="6">
    <source>
        <dbReference type="ARBA" id="ARBA00022691"/>
    </source>
</evidence>
<dbReference type="PANTHER" id="PTHR43467">
    <property type="entry name" value="COBALT-PRECORRIN-2 C(20)-METHYLTRANSFERASE"/>
    <property type="match status" value="1"/>
</dbReference>
<comment type="similarity">
    <text evidence="2 7">Belongs to the precorrin methyltransferase family.</text>
</comment>
<organism evidence="9 10">
    <name type="scientific">Shimia isoporae</name>
    <dbReference type="NCBI Taxonomy" id="647720"/>
    <lineage>
        <taxon>Bacteria</taxon>
        <taxon>Pseudomonadati</taxon>
        <taxon>Pseudomonadota</taxon>
        <taxon>Alphaproteobacteria</taxon>
        <taxon>Rhodobacterales</taxon>
        <taxon>Roseobacteraceae</taxon>
    </lineage>
</organism>
<reference evidence="9 10" key="1">
    <citation type="submission" date="2019-03" db="EMBL/GenBank/DDBJ databases">
        <title>Genomic Encyclopedia of Archaeal and Bacterial Type Strains, Phase II (KMG-II): from individual species to whole genera.</title>
        <authorList>
            <person name="Goeker M."/>
        </authorList>
    </citation>
    <scope>NUCLEOTIDE SEQUENCE [LARGE SCALE GENOMIC DNA]</scope>
    <source>
        <strain evidence="9 10">DSM 26433</strain>
    </source>
</reference>
<name>A0A4R1NTP5_9RHOB</name>
<dbReference type="InterPro" id="IPR012382">
    <property type="entry name" value="CobI/CbiL"/>
</dbReference>
<keyword evidence="3" id="KW-0169">Cobalamin biosynthesis</keyword>
<evidence type="ECO:0000259" key="8">
    <source>
        <dbReference type="Pfam" id="PF00590"/>
    </source>
</evidence>
<evidence type="ECO:0000256" key="2">
    <source>
        <dbReference type="ARBA" id="ARBA00005879"/>
    </source>
</evidence>
<dbReference type="Pfam" id="PF00590">
    <property type="entry name" value="TP_methylase"/>
    <property type="match status" value="1"/>
</dbReference>
<dbReference type="SUPFAM" id="SSF53790">
    <property type="entry name" value="Tetrapyrrole methylase"/>
    <property type="match status" value="1"/>
</dbReference>
<feature type="domain" description="Tetrapyrrole methylase" evidence="8">
    <location>
        <begin position="6"/>
        <end position="219"/>
    </location>
</feature>
<evidence type="ECO:0000313" key="10">
    <source>
        <dbReference type="Proteomes" id="UP000295673"/>
    </source>
</evidence>
<dbReference type="Gene3D" id="3.30.950.10">
    <property type="entry name" value="Methyltransferase, Cobalt-precorrin-4 Transmethylase, Domain 2"/>
    <property type="match status" value="1"/>
</dbReference>
<dbReference type="AlphaFoldDB" id="A0A4R1NTP5"/>
<dbReference type="GO" id="GO:0030788">
    <property type="term" value="F:precorrin-2 C20-methyltransferase activity"/>
    <property type="evidence" value="ECO:0007669"/>
    <property type="project" value="InterPro"/>
</dbReference>
<sequence>MSTTGTIHGVGLGPGDPDLMSVRAHRLLKSAKHVAFFRKAGRKGQARQIVEGILPDTVIEFPMEYPVTTEIPLSDPRYNQALSTFYEEVTQHLIGLAKSGDDVVVLCEGDPFFYGSFMHLYARLRDVVPVEVVPAITGMSGAWTATETPITWGDDVLTVLMATLDETKLTHHIAETDALVVMKIGTNFEKVVRALKAAGRFDDAWIVQYATMPKQNVIKLSEMTEDVTPYFSIIVVHGQGRRP</sequence>
<evidence type="ECO:0000313" key="9">
    <source>
        <dbReference type="EMBL" id="TCL10193.1"/>
    </source>
</evidence>
<keyword evidence="5 9" id="KW-0808">Transferase</keyword>
<dbReference type="CDD" id="cd11645">
    <property type="entry name" value="Precorrin_2_C20_MT"/>
    <property type="match status" value="1"/>
</dbReference>
<protein>
    <submittedName>
        <fullName evidence="9">Precorrin-2 C20-methyltransferase</fullName>
    </submittedName>
</protein>
<dbReference type="InterPro" id="IPR014777">
    <property type="entry name" value="4pyrrole_Mease_sub1"/>
</dbReference>
<evidence type="ECO:0000256" key="7">
    <source>
        <dbReference type="PIRNR" id="PIRNR036427"/>
    </source>
</evidence>
<accession>A0A4R1NTP5</accession>
<dbReference type="InterPro" id="IPR014776">
    <property type="entry name" value="4pyrrole_Mease_sub2"/>
</dbReference>
<evidence type="ECO:0000256" key="5">
    <source>
        <dbReference type="ARBA" id="ARBA00022679"/>
    </source>
</evidence>
<comment type="caution">
    <text evidence="9">The sequence shown here is derived from an EMBL/GenBank/DDBJ whole genome shotgun (WGS) entry which is preliminary data.</text>
</comment>
<proteinExistence type="inferred from homology"/>
<dbReference type="GO" id="GO:0009236">
    <property type="term" value="P:cobalamin biosynthetic process"/>
    <property type="evidence" value="ECO:0007669"/>
    <property type="project" value="UniProtKB-UniRule"/>
</dbReference>
<dbReference type="Gene3D" id="3.40.1010.10">
    <property type="entry name" value="Cobalt-precorrin-4 Transmethylase, Domain 1"/>
    <property type="match status" value="1"/>
</dbReference>
<comment type="pathway">
    <text evidence="1">Cofactor biosynthesis; adenosylcobalamin biosynthesis.</text>
</comment>
<evidence type="ECO:0000256" key="1">
    <source>
        <dbReference type="ARBA" id="ARBA00004953"/>
    </source>
</evidence>
<dbReference type="GO" id="GO:0032259">
    <property type="term" value="P:methylation"/>
    <property type="evidence" value="ECO:0007669"/>
    <property type="project" value="UniProtKB-KW"/>
</dbReference>
<gene>
    <name evidence="9" type="ORF">BXY66_2262</name>
</gene>
<dbReference type="PANTHER" id="PTHR43467:SF2">
    <property type="entry name" value="COBALT-PRECORRIN-2 C(20)-METHYLTRANSFERASE"/>
    <property type="match status" value="1"/>
</dbReference>
<dbReference type="UniPathway" id="UPA00148"/>
<dbReference type="Proteomes" id="UP000295673">
    <property type="component" value="Unassembled WGS sequence"/>
</dbReference>
<keyword evidence="6" id="KW-0949">S-adenosyl-L-methionine</keyword>
<dbReference type="RefSeq" id="WP_132860157.1">
    <property type="nucleotide sequence ID" value="NZ_SMGR01000001.1"/>
</dbReference>
<dbReference type="InterPro" id="IPR035996">
    <property type="entry name" value="4pyrrol_Methylase_sf"/>
</dbReference>
<keyword evidence="4 9" id="KW-0489">Methyltransferase</keyword>
<keyword evidence="10" id="KW-1185">Reference proteome</keyword>
<evidence type="ECO:0000256" key="3">
    <source>
        <dbReference type="ARBA" id="ARBA00022573"/>
    </source>
</evidence>
<dbReference type="PIRSF" id="PIRSF036427">
    <property type="entry name" value="Precrrn-2_mtase"/>
    <property type="match status" value="1"/>
</dbReference>
<dbReference type="EMBL" id="SMGR01000001">
    <property type="protein sequence ID" value="TCL10193.1"/>
    <property type="molecule type" value="Genomic_DNA"/>
</dbReference>
<dbReference type="InterPro" id="IPR000878">
    <property type="entry name" value="4pyrrol_Mease"/>
</dbReference>
<evidence type="ECO:0000256" key="4">
    <source>
        <dbReference type="ARBA" id="ARBA00022603"/>
    </source>
</evidence>
<dbReference type="NCBIfam" id="TIGR01467">
    <property type="entry name" value="cobI_cbiL"/>
    <property type="match status" value="1"/>
</dbReference>